<dbReference type="InterPro" id="IPR035994">
    <property type="entry name" value="Nucleoside_phosphorylase_sf"/>
</dbReference>
<evidence type="ECO:0000313" key="5">
    <source>
        <dbReference type="EMBL" id="KAK6507161.1"/>
    </source>
</evidence>
<evidence type="ECO:0000313" key="6">
    <source>
        <dbReference type="Proteomes" id="UP001370758"/>
    </source>
</evidence>
<dbReference type="Pfam" id="PF12796">
    <property type="entry name" value="Ank_2"/>
    <property type="match status" value="2"/>
</dbReference>
<dbReference type="Gene3D" id="3.40.50.300">
    <property type="entry name" value="P-loop containing nucleotide triphosphate hydrolases"/>
    <property type="match status" value="1"/>
</dbReference>
<dbReference type="Gene3D" id="1.25.40.20">
    <property type="entry name" value="Ankyrin repeat-containing domain"/>
    <property type="match status" value="2"/>
</dbReference>
<dbReference type="SUPFAM" id="SSF53167">
    <property type="entry name" value="Purine and uridine phosphorylases"/>
    <property type="match status" value="1"/>
</dbReference>
<evidence type="ECO:0000256" key="1">
    <source>
        <dbReference type="ARBA" id="ARBA00022737"/>
    </source>
</evidence>
<name>A0AAV9WE89_9PEZI</name>
<dbReference type="PANTHER" id="PTHR46082:SF11">
    <property type="entry name" value="AAA+ ATPASE DOMAIN-CONTAINING PROTEIN-RELATED"/>
    <property type="match status" value="1"/>
</dbReference>
<feature type="domain" description="NACHT" evidence="4">
    <location>
        <begin position="430"/>
        <end position="577"/>
    </location>
</feature>
<dbReference type="Gene3D" id="3.40.50.1580">
    <property type="entry name" value="Nucleoside phosphorylase domain"/>
    <property type="match status" value="1"/>
</dbReference>
<dbReference type="EMBL" id="JAVHJL010000003">
    <property type="protein sequence ID" value="KAK6507161.1"/>
    <property type="molecule type" value="Genomic_DNA"/>
</dbReference>
<organism evidence="5 6">
    <name type="scientific">Arthrobotrys musiformis</name>
    <dbReference type="NCBI Taxonomy" id="47236"/>
    <lineage>
        <taxon>Eukaryota</taxon>
        <taxon>Fungi</taxon>
        <taxon>Dikarya</taxon>
        <taxon>Ascomycota</taxon>
        <taxon>Pezizomycotina</taxon>
        <taxon>Orbiliomycetes</taxon>
        <taxon>Orbiliales</taxon>
        <taxon>Orbiliaceae</taxon>
        <taxon>Arthrobotrys</taxon>
    </lineage>
</organism>
<dbReference type="Pfam" id="PF01048">
    <property type="entry name" value="PNP_UDP_1"/>
    <property type="match status" value="1"/>
</dbReference>
<evidence type="ECO:0000259" key="4">
    <source>
        <dbReference type="PROSITE" id="PS50837"/>
    </source>
</evidence>
<dbReference type="SMART" id="SM00248">
    <property type="entry name" value="ANK"/>
    <property type="match status" value="10"/>
</dbReference>
<feature type="repeat" description="ANK" evidence="2">
    <location>
        <begin position="903"/>
        <end position="935"/>
    </location>
</feature>
<dbReference type="InterPro" id="IPR053137">
    <property type="entry name" value="NLR-like"/>
</dbReference>
<feature type="repeat" description="ANK" evidence="2">
    <location>
        <begin position="1307"/>
        <end position="1339"/>
    </location>
</feature>
<dbReference type="InterPro" id="IPR007111">
    <property type="entry name" value="NACHT_NTPase"/>
</dbReference>
<feature type="region of interest" description="Disordered" evidence="3">
    <location>
        <begin position="1"/>
        <end position="20"/>
    </location>
</feature>
<dbReference type="InterPro" id="IPR002110">
    <property type="entry name" value="Ankyrin_rpt"/>
</dbReference>
<evidence type="ECO:0000256" key="3">
    <source>
        <dbReference type="SAM" id="MobiDB-lite"/>
    </source>
</evidence>
<sequence>MTLTAGTRPAQEPPPKQKSHNDYTVGWVCALPKEQTAAFAMLDERHEDLLIPPSDKNSYILGEIHGHNVVIACLPAGQIGNNPAVAVATRMISTFPAIRFGLLVGIGGGIPPKVRLGDIVVSTPVGQHPGVVQWDFGKMENEFRRTGALNHPPTFLLTAISKLRTIVEAEGSKIPQYMRELETNHPFLAAKYLMNESLKDPYADESQDSDPFFLLQLWKTILLVAVSIFGWLTLGVLSSTSPPKTKAKHGGTYTEDERTPGEPYIHYGLIASGNRVIKNAKFRDGVNKSLGGGVLCFEMEAAGLMHMADFPCIVIRGICDYADSKKVKDWQKYAAAVAAAYAKELLSHVQLAEVNKEKALGDIVTQVLDHTHAIKSKLDQVEDLEILNWLTTVDYDSRQSDISQIRQPGTGEWFLNCSEYQSWLSSEENRILFCPGMPGSGKTVLASAVVDHLTAWASEDKTIGLAYIYINFKQKQDQNLHHLLSSLLKQLARTQSPLPDAVRELQEKHKPNRPPPNSIVDAIRLVAAAYSRVFIIIDALDECQEDVGCPTRTQFISALLQLYREVNGTKLLTTSRPIPTIQVKFQDDLVKIIRANEKDVRKYLDGKISNSTNVLVQGCGDLVKEGILGAVDGMFLLANLYFQSVSTKMTMKKIKTTLAAFKKNSGSGTDAYRLAYDGAIERIESHDKDSKDLAKQVLMLIAFAMRPLSVSELQCALAVEIDTSAFDPENIPDIDLIISVCAGLVTIEEENKIMRLVHYTAQEYFDAHPSVLSSDCHSDIVDICVTYLSYDEFGTGPCRTLETFLERQKSHSLYLYAAENWGNHAYKSSIQPAPLIMNFLANKHKLSACEQIRLDSSWTVRKGDRLVLYSANGLHVAAHFGLKNIVEAILLTEIDIDMRDTRNGQTPLLWAVTYGHVAVAELLLGKGASTNLTSQDGMSPLMIAAERGHALVVELLLRKAAALESGVDIKTKNEDWGKALGYAAVGEHVAVVEILLKWGVEIKTKNEYWGKALEDAAVRGRVAMVEVLLKWDLDIKTKNEYWANWGKALKNAAVRRFIPVVRMLLQWGVDIDERLRAQDTIFAFSTLAWVWVFQERDIVRNFSEWGVESCAHRVLLVKAIAFGKKAFVERLLSEGASLEKHDPDYPGLAGQLHESLFNHSFDLVSHAIKGGQVEIAKLLLERGANFEPNVEGENPLFWFFWNRGIRAEDIGLVEMLFDGGADIEMKSEFGNTLLLEVATGAVTGENGRFRNQTGRETLTELLIKRGADIHVGNKDNNPLLAAISEGYETVLELLLDRGADISMEDSNHRSPLFHAASRGKETMVRLLLERGADINNQDEDGDTPLSIAIKKEHEAVVRLLTDRGARMPN</sequence>
<dbReference type="PROSITE" id="PS50088">
    <property type="entry name" value="ANK_REPEAT"/>
    <property type="match status" value="5"/>
</dbReference>
<reference evidence="5 6" key="1">
    <citation type="submission" date="2023-08" db="EMBL/GenBank/DDBJ databases">
        <authorList>
            <person name="Palmer J.M."/>
        </authorList>
    </citation>
    <scope>NUCLEOTIDE SEQUENCE [LARGE SCALE GENOMIC DNA]</scope>
    <source>
        <strain evidence="5 6">TWF481</strain>
    </source>
</reference>
<comment type="caution">
    <text evidence="5">The sequence shown here is derived from an EMBL/GenBank/DDBJ whole genome shotgun (WGS) entry which is preliminary data.</text>
</comment>
<dbReference type="GO" id="GO:0003824">
    <property type="term" value="F:catalytic activity"/>
    <property type="evidence" value="ECO:0007669"/>
    <property type="project" value="InterPro"/>
</dbReference>
<dbReference type="InterPro" id="IPR000845">
    <property type="entry name" value="Nucleoside_phosphorylase_d"/>
</dbReference>
<feature type="repeat" description="ANK" evidence="2">
    <location>
        <begin position="1340"/>
        <end position="1369"/>
    </location>
</feature>
<keyword evidence="6" id="KW-1185">Reference proteome</keyword>
<keyword evidence="2" id="KW-0040">ANK repeat</keyword>
<protein>
    <recommendedName>
        <fullName evidence="4">NACHT domain-containing protein</fullName>
    </recommendedName>
</protein>
<evidence type="ECO:0000256" key="2">
    <source>
        <dbReference type="PROSITE-ProRule" id="PRU00023"/>
    </source>
</evidence>
<dbReference type="InterPro" id="IPR056884">
    <property type="entry name" value="NPHP3-like_N"/>
</dbReference>
<keyword evidence="1" id="KW-0677">Repeat</keyword>
<dbReference type="SUPFAM" id="SSF52540">
    <property type="entry name" value="P-loop containing nucleoside triphosphate hydrolases"/>
    <property type="match status" value="1"/>
</dbReference>
<dbReference type="Proteomes" id="UP001370758">
    <property type="component" value="Unassembled WGS sequence"/>
</dbReference>
<gene>
    <name evidence="5" type="ORF">TWF481_005609</name>
</gene>
<proteinExistence type="predicted"/>
<accession>A0AAV9WE89</accession>
<dbReference type="Pfam" id="PF22939">
    <property type="entry name" value="WHD_GPIID"/>
    <property type="match status" value="1"/>
</dbReference>
<dbReference type="PROSITE" id="PS50837">
    <property type="entry name" value="NACHT"/>
    <property type="match status" value="1"/>
</dbReference>
<feature type="repeat" description="ANK" evidence="2">
    <location>
        <begin position="1274"/>
        <end position="1306"/>
    </location>
</feature>
<dbReference type="PANTHER" id="PTHR46082">
    <property type="entry name" value="ATP/GTP-BINDING PROTEIN-RELATED"/>
    <property type="match status" value="1"/>
</dbReference>
<dbReference type="SUPFAM" id="SSF48403">
    <property type="entry name" value="Ankyrin repeat"/>
    <property type="match status" value="2"/>
</dbReference>
<dbReference type="Pfam" id="PF24883">
    <property type="entry name" value="NPHP3_N"/>
    <property type="match status" value="1"/>
</dbReference>
<dbReference type="InterPro" id="IPR027417">
    <property type="entry name" value="P-loop_NTPase"/>
</dbReference>
<dbReference type="InterPro" id="IPR054471">
    <property type="entry name" value="GPIID_WHD"/>
</dbReference>
<dbReference type="GO" id="GO:0009116">
    <property type="term" value="P:nucleoside metabolic process"/>
    <property type="evidence" value="ECO:0007669"/>
    <property type="project" value="InterPro"/>
</dbReference>
<feature type="repeat" description="ANK" evidence="2">
    <location>
        <begin position="936"/>
        <end position="968"/>
    </location>
</feature>
<dbReference type="PROSITE" id="PS50297">
    <property type="entry name" value="ANK_REP_REGION"/>
    <property type="match status" value="5"/>
</dbReference>
<dbReference type="PRINTS" id="PR01415">
    <property type="entry name" value="ANKYRIN"/>
</dbReference>
<dbReference type="InterPro" id="IPR036770">
    <property type="entry name" value="Ankyrin_rpt-contain_sf"/>
</dbReference>